<keyword evidence="1" id="KW-0489">Methyltransferase</keyword>
<gene>
    <name evidence="4" type="ORF">QC761_302410</name>
</gene>
<dbReference type="InterPro" id="IPR029063">
    <property type="entry name" value="SAM-dependent_MTases_sf"/>
</dbReference>
<reference evidence="4 5" key="1">
    <citation type="journal article" date="2023" name="bioRxiv">
        <title>High-quality genome assemblies of four members of thePodospora anserinaspecies complex.</title>
        <authorList>
            <person name="Ament-Velasquez S.L."/>
            <person name="Vogan A.A."/>
            <person name="Wallerman O."/>
            <person name="Hartmann F."/>
            <person name="Gautier V."/>
            <person name="Silar P."/>
            <person name="Giraud T."/>
            <person name="Johannesson H."/>
        </authorList>
    </citation>
    <scope>NUCLEOTIDE SEQUENCE [LARGE SCALE GENOMIC DNA]</scope>
    <source>
        <strain evidence="4 5">CBS 112042</strain>
    </source>
</reference>
<comment type="caution">
    <text evidence="4">The sequence shown here is derived from an EMBL/GenBank/DDBJ whole genome shotgun (WGS) entry which is preliminary data.</text>
</comment>
<evidence type="ECO:0000256" key="3">
    <source>
        <dbReference type="SAM" id="MobiDB-lite"/>
    </source>
</evidence>
<protein>
    <recommendedName>
        <fullName evidence="6">U6 small nuclear RNA (adenine-(43)-N(6))-methyltransferase</fullName>
    </recommendedName>
</protein>
<dbReference type="EMBL" id="JAFFGZ010000005">
    <property type="protein sequence ID" value="KAK4644160.1"/>
    <property type="molecule type" value="Genomic_DNA"/>
</dbReference>
<sequence>MAAWARDLIGQFLAPLRCSTADITSHRPRPNKLHPICKNPKPPSIQMSSKKRKALDDVEQSGRKSQAAPASQQSLNVAASDAHFRHLYDRELDFKQLAEKDVNFAAVLQENGHLDFTEPKAVMQLTKTLLSLDFNLKLELPDDRLCPPVPNRHNYILWLKELVDTSSYEPPGRPACGLDIGTGASCIYPLLGTTQRPSWRFVATDIDEKSLQYARENVALNHLEDRITVLGRQPEDTLIPLRGRESEKVIHIDFTMMNPPFYESEDDMLSSAQRKVRPPHSACTGAPVEMVCEGGEIAHISRMLEESLVLKEEVQWYTSMLGKASSVEILVDKLKANGIDNYAITEFIQGNKTRRWALGWSFGPMRPAEHVARVKTSGWKKVSPPVLAIEVLSLHPGRSIDHAITRINEVMRSLELLSWNWDTDARKGTGRTRENVWSRASRRKKMRDQSTSFSVLSSAAPGSDPVQCRLGFDVAVEMGVSTTTVTVHWREGHDAVMFESLAGFLQGKLKDLG</sequence>
<organism evidence="4 5">
    <name type="scientific">Podospora bellae-mahoneyi</name>
    <dbReference type="NCBI Taxonomy" id="2093777"/>
    <lineage>
        <taxon>Eukaryota</taxon>
        <taxon>Fungi</taxon>
        <taxon>Dikarya</taxon>
        <taxon>Ascomycota</taxon>
        <taxon>Pezizomycotina</taxon>
        <taxon>Sordariomycetes</taxon>
        <taxon>Sordariomycetidae</taxon>
        <taxon>Sordariales</taxon>
        <taxon>Podosporaceae</taxon>
        <taxon>Podospora</taxon>
    </lineage>
</organism>
<keyword evidence="5" id="KW-1185">Reference proteome</keyword>
<accession>A0ABR0FJL9</accession>
<evidence type="ECO:0000313" key="4">
    <source>
        <dbReference type="EMBL" id="KAK4644160.1"/>
    </source>
</evidence>
<dbReference type="SUPFAM" id="SSF53335">
    <property type="entry name" value="S-adenosyl-L-methionine-dependent methyltransferases"/>
    <property type="match status" value="1"/>
</dbReference>
<dbReference type="GeneID" id="87896862"/>
<dbReference type="Pfam" id="PF05971">
    <property type="entry name" value="Methyltransf_10"/>
    <property type="match status" value="1"/>
</dbReference>
<dbReference type="RefSeq" id="XP_062733136.1">
    <property type="nucleotide sequence ID" value="XM_062877380.1"/>
</dbReference>
<evidence type="ECO:0008006" key="6">
    <source>
        <dbReference type="Google" id="ProtNLM"/>
    </source>
</evidence>
<evidence type="ECO:0000256" key="1">
    <source>
        <dbReference type="ARBA" id="ARBA00022603"/>
    </source>
</evidence>
<feature type="region of interest" description="Disordered" evidence="3">
    <location>
        <begin position="23"/>
        <end position="75"/>
    </location>
</feature>
<evidence type="ECO:0000313" key="5">
    <source>
        <dbReference type="Proteomes" id="UP001322138"/>
    </source>
</evidence>
<evidence type="ECO:0000256" key="2">
    <source>
        <dbReference type="ARBA" id="ARBA00022679"/>
    </source>
</evidence>
<dbReference type="InterPro" id="IPR010286">
    <property type="entry name" value="METTL16/RlmF"/>
</dbReference>
<proteinExistence type="predicted"/>
<dbReference type="CDD" id="cd02440">
    <property type="entry name" value="AdoMet_MTases"/>
    <property type="match status" value="1"/>
</dbReference>
<dbReference type="PANTHER" id="PTHR13393">
    <property type="entry name" value="SAM-DEPENDENT METHYLTRANSFERASE"/>
    <property type="match status" value="1"/>
</dbReference>
<dbReference type="PANTHER" id="PTHR13393:SF0">
    <property type="entry name" value="RNA N6-ADENOSINE-METHYLTRANSFERASE METTL16"/>
    <property type="match status" value="1"/>
</dbReference>
<dbReference type="Proteomes" id="UP001322138">
    <property type="component" value="Unassembled WGS sequence"/>
</dbReference>
<name>A0ABR0FJL9_9PEZI</name>
<dbReference type="Gene3D" id="3.40.50.150">
    <property type="entry name" value="Vaccinia Virus protein VP39"/>
    <property type="match status" value="1"/>
</dbReference>
<keyword evidence="2" id="KW-0808">Transferase</keyword>